<dbReference type="PROSITE" id="PS50887">
    <property type="entry name" value="GGDEF"/>
    <property type="match status" value="1"/>
</dbReference>
<feature type="transmembrane region" description="Helical" evidence="3">
    <location>
        <begin position="20"/>
        <end position="39"/>
    </location>
</feature>
<evidence type="ECO:0000256" key="1">
    <source>
        <dbReference type="ARBA" id="ARBA00012528"/>
    </source>
</evidence>
<dbReference type="InterPro" id="IPR000160">
    <property type="entry name" value="GGDEF_dom"/>
</dbReference>
<dbReference type="GO" id="GO:0052621">
    <property type="term" value="F:diguanylate cyclase activity"/>
    <property type="evidence" value="ECO:0007669"/>
    <property type="project" value="UniProtKB-EC"/>
</dbReference>
<comment type="caution">
    <text evidence="5">The sequence shown here is derived from an EMBL/GenBank/DDBJ whole genome shotgun (WGS) entry which is preliminary data.</text>
</comment>
<evidence type="ECO:0000256" key="2">
    <source>
        <dbReference type="ARBA" id="ARBA00034247"/>
    </source>
</evidence>
<feature type="transmembrane region" description="Helical" evidence="3">
    <location>
        <begin position="130"/>
        <end position="149"/>
    </location>
</feature>
<keyword evidence="3" id="KW-0472">Membrane</keyword>
<dbReference type="SUPFAM" id="SSF55073">
    <property type="entry name" value="Nucleotide cyclase"/>
    <property type="match status" value="1"/>
</dbReference>
<dbReference type="EC" id="2.7.7.65" evidence="1"/>
<dbReference type="RefSeq" id="WP_230752027.1">
    <property type="nucleotide sequence ID" value="NZ_JAINWA010000001.1"/>
</dbReference>
<comment type="catalytic activity">
    <reaction evidence="2">
        <text>2 GTP = 3',3'-c-di-GMP + 2 diphosphate</text>
        <dbReference type="Rhea" id="RHEA:24898"/>
        <dbReference type="ChEBI" id="CHEBI:33019"/>
        <dbReference type="ChEBI" id="CHEBI:37565"/>
        <dbReference type="ChEBI" id="CHEBI:58805"/>
        <dbReference type="EC" id="2.7.7.65"/>
    </reaction>
</comment>
<keyword evidence="5" id="KW-0548">Nucleotidyltransferase</keyword>
<dbReference type="Proteomes" id="UP001198163">
    <property type="component" value="Unassembled WGS sequence"/>
</dbReference>
<keyword evidence="6" id="KW-1185">Reference proteome</keyword>
<evidence type="ECO:0000259" key="4">
    <source>
        <dbReference type="PROSITE" id="PS50887"/>
    </source>
</evidence>
<sequence length="380" mass="42727">MPSIKTAVSIAGKGSTELQIYNIITFGGLLFSLKSTMLAETLSLSIFHITLNALFIGMLALLYFRSRVLRRLDTLGYASLGLVVLCHLPVLWFTGGGVEGGTPLVMLLVLTYAILLASEASRRKGAFITYPSVLAILVESVILFHIEYIRPDLILRHGTQAARMWDTGLSMLIVMACQYVILTIFIRRNELRLRKTRSYSRELERLVSCDAMTGLLNHCYGLERLQKEIQRARRHGYPLSLVMIDLDFFKRINDSLGHAAGDRVIISIADAIKRGIRTEDCACRYGGEEFILILPHTELQEAEFVTERVAEILYLDTLKNLWPVTLSAGIAMSRNNDTANTLIDRADALLYRSKREGRNRITLETSQDLQKTEADIADRV</sequence>
<gene>
    <name evidence="5" type="ORF">K7J14_00215</name>
</gene>
<feature type="transmembrane region" description="Helical" evidence="3">
    <location>
        <begin position="100"/>
        <end position="118"/>
    </location>
</feature>
<feature type="transmembrane region" description="Helical" evidence="3">
    <location>
        <begin position="169"/>
        <end position="187"/>
    </location>
</feature>
<evidence type="ECO:0000256" key="3">
    <source>
        <dbReference type="SAM" id="Phobius"/>
    </source>
</evidence>
<feature type="transmembrane region" description="Helical" evidence="3">
    <location>
        <begin position="75"/>
        <end position="94"/>
    </location>
</feature>
<dbReference type="Gene3D" id="3.30.70.270">
    <property type="match status" value="1"/>
</dbReference>
<dbReference type="NCBIfam" id="TIGR00254">
    <property type="entry name" value="GGDEF"/>
    <property type="match status" value="1"/>
</dbReference>
<protein>
    <recommendedName>
        <fullName evidence="1">diguanylate cyclase</fullName>
        <ecNumber evidence="1">2.7.7.65</ecNumber>
    </recommendedName>
</protein>
<reference evidence="5" key="1">
    <citation type="submission" date="2021-08" db="EMBL/GenBank/DDBJ databases">
        <title>Comparative analyses of Brucepasteria parasyntrophica and Teretinema zuelzerae.</title>
        <authorList>
            <person name="Song Y."/>
            <person name="Brune A."/>
        </authorList>
    </citation>
    <scope>NUCLEOTIDE SEQUENCE</scope>
    <source>
        <strain evidence="5">DSM 1903</strain>
    </source>
</reference>
<keyword evidence="3" id="KW-1133">Transmembrane helix</keyword>
<evidence type="ECO:0000313" key="5">
    <source>
        <dbReference type="EMBL" id="MCD1653134.1"/>
    </source>
</evidence>
<feature type="transmembrane region" description="Helical" evidence="3">
    <location>
        <begin position="45"/>
        <end position="63"/>
    </location>
</feature>
<dbReference type="PANTHER" id="PTHR45138:SF9">
    <property type="entry name" value="DIGUANYLATE CYCLASE DGCM-RELATED"/>
    <property type="match status" value="1"/>
</dbReference>
<dbReference type="PANTHER" id="PTHR45138">
    <property type="entry name" value="REGULATORY COMPONENTS OF SENSORY TRANSDUCTION SYSTEM"/>
    <property type="match status" value="1"/>
</dbReference>
<dbReference type="InterPro" id="IPR050469">
    <property type="entry name" value="Diguanylate_Cyclase"/>
</dbReference>
<evidence type="ECO:0000313" key="6">
    <source>
        <dbReference type="Proteomes" id="UP001198163"/>
    </source>
</evidence>
<dbReference type="AlphaFoldDB" id="A0AAE3EGM4"/>
<dbReference type="InterPro" id="IPR029787">
    <property type="entry name" value="Nucleotide_cyclase"/>
</dbReference>
<dbReference type="InterPro" id="IPR043128">
    <property type="entry name" value="Rev_trsase/Diguanyl_cyclase"/>
</dbReference>
<accession>A0AAE3EGM4</accession>
<feature type="domain" description="GGDEF" evidence="4">
    <location>
        <begin position="237"/>
        <end position="366"/>
    </location>
</feature>
<proteinExistence type="predicted"/>
<dbReference type="FunFam" id="3.30.70.270:FF:000001">
    <property type="entry name" value="Diguanylate cyclase domain protein"/>
    <property type="match status" value="1"/>
</dbReference>
<dbReference type="Pfam" id="PF00990">
    <property type="entry name" value="GGDEF"/>
    <property type="match status" value="1"/>
</dbReference>
<keyword evidence="5" id="KW-0808">Transferase</keyword>
<name>A0AAE3EGM4_9SPIR</name>
<organism evidence="5 6">
    <name type="scientific">Teretinema zuelzerae</name>
    <dbReference type="NCBI Taxonomy" id="156"/>
    <lineage>
        <taxon>Bacteria</taxon>
        <taxon>Pseudomonadati</taxon>
        <taxon>Spirochaetota</taxon>
        <taxon>Spirochaetia</taxon>
        <taxon>Spirochaetales</taxon>
        <taxon>Treponemataceae</taxon>
        <taxon>Teretinema</taxon>
    </lineage>
</organism>
<dbReference type="CDD" id="cd01949">
    <property type="entry name" value="GGDEF"/>
    <property type="match status" value="1"/>
</dbReference>
<keyword evidence="3" id="KW-0812">Transmembrane</keyword>
<dbReference type="SMART" id="SM00267">
    <property type="entry name" value="GGDEF"/>
    <property type="match status" value="1"/>
</dbReference>
<dbReference type="EMBL" id="JAINWA010000001">
    <property type="protein sequence ID" value="MCD1653134.1"/>
    <property type="molecule type" value="Genomic_DNA"/>
</dbReference>